<sequence length="761" mass="82893">MTADSAPARGSVFAPVLALMRWARRTGIAGKLAILLSVAAVASGTATVIELTQGTGPTAQPSLFWILLLVDFFLLLALTAVITWRLVAIWVARRRGSAGWKLHARLVAVFAAAALMPAILMAVFSILFVRVGIETWFGQQVSQAVNESVAVAEAYIQEHLKVIQADTLAMAADLNRDAPALSRNKALFDSVLTTQVRLRALAEAVVFSGSGRPIAQSNLSFVMAFENAPEWALEKAREGEVVVLTSPTEDRVRALVRLENFIDAYLYVGRFVDPRVLAHVAKAQAAARQYELLEQQNSRIEFAFIGAVLVVALLVFLAAVWVGLFIASRMARPIGELVGAAERVRQGDLTARVMPGAEDDEMGALGRAFNRMTQQLAGQRAELVEAYNQIDERRRFTETVLADVSAGIIGTDAQGHITLPNERASDLLGRQPEELMGQSLAAVVPEFAALFHDATAGSARDLYRQIVVAGTGRSLTLHVRVTRQERSGSVTGYVITFDDVTELMAAQRTAAWADVARRIAHEIKNPLTPIQLSAERLRRKYRRYVSEDPDVFERCIDTIVRQVGDIGRMVDEFSSFARMPAPTFRDEDLSEIVRQSVFLQQVAHGDIGYRVDGADALHGFLLRCDGRQLSQVMTNLLQNAADAIHGRADPAEGALPRGEIKVTLLRTAEAVHVAVRDNGIGLPQQDRDRLTEPYVTHKQKGTGLGLAIVKKVMEEHGGALHLEEPADGGPGAVVTLSFPLDRLKESEDSMDKSGELQAANG</sequence>
<keyword evidence="13" id="KW-0535">Nitrogen fixation</keyword>
<evidence type="ECO:0000259" key="16">
    <source>
        <dbReference type="PROSITE" id="PS50112"/>
    </source>
</evidence>
<dbReference type="CDD" id="cd00130">
    <property type="entry name" value="PAS"/>
    <property type="match status" value="1"/>
</dbReference>
<dbReference type="EC" id="2.7.13.3" evidence="13"/>
<evidence type="ECO:0000259" key="15">
    <source>
        <dbReference type="PROSITE" id="PS50109"/>
    </source>
</evidence>
<feature type="transmembrane region" description="Helical" evidence="14">
    <location>
        <begin position="302"/>
        <end position="327"/>
    </location>
</feature>
<dbReference type="Pfam" id="PF00512">
    <property type="entry name" value="HisKA"/>
    <property type="match status" value="1"/>
</dbReference>
<dbReference type="InterPro" id="IPR003661">
    <property type="entry name" value="HisK_dim/P_dom"/>
</dbReference>
<comment type="catalytic activity">
    <reaction evidence="1 13">
        <text>ATP + protein L-histidine = ADP + protein N-phospho-L-histidine.</text>
        <dbReference type="EC" id="2.7.13.3"/>
    </reaction>
</comment>
<evidence type="ECO:0000256" key="12">
    <source>
        <dbReference type="ARBA" id="ARBA00023136"/>
    </source>
</evidence>
<dbReference type="Gene3D" id="1.10.287.130">
    <property type="match status" value="1"/>
</dbReference>
<dbReference type="InterPro" id="IPR003594">
    <property type="entry name" value="HATPase_dom"/>
</dbReference>
<dbReference type="Proteomes" id="UP001595528">
    <property type="component" value="Unassembled WGS sequence"/>
</dbReference>
<dbReference type="SUPFAM" id="SSF158472">
    <property type="entry name" value="HAMP domain-like"/>
    <property type="match status" value="1"/>
</dbReference>
<dbReference type="InterPro" id="IPR000014">
    <property type="entry name" value="PAS"/>
</dbReference>
<evidence type="ECO:0000256" key="5">
    <source>
        <dbReference type="ARBA" id="ARBA00022679"/>
    </source>
</evidence>
<proteinExistence type="predicted"/>
<evidence type="ECO:0000256" key="11">
    <source>
        <dbReference type="ARBA" id="ARBA00023012"/>
    </source>
</evidence>
<dbReference type="InterPro" id="IPR036890">
    <property type="entry name" value="HATPase_C_sf"/>
</dbReference>
<dbReference type="CDD" id="cd06225">
    <property type="entry name" value="HAMP"/>
    <property type="match status" value="1"/>
</dbReference>
<dbReference type="EMBL" id="JBHRTR010000005">
    <property type="protein sequence ID" value="MFC3225924.1"/>
    <property type="molecule type" value="Genomic_DNA"/>
</dbReference>
<dbReference type="SUPFAM" id="SSF47384">
    <property type="entry name" value="Homodimeric domain of signal transducing histidine kinase"/>
    <property type="match status" value="1"/>
</dbReference>
<dbReference type="PANTHER" id="PTHR43065">
    <property type="entry name" value="SENSOR HISTIDINE KINASE"/>
    <property type="match status" value="1"/>
</dbReference>
<dbReference type="Pfam" id="PF00672">
    <property type="entry name" value="HAMP"/>
    <property type="match status" value="1"/>
</dbReference>
<protein>
    <recommendedName>
        <fullName evidence="13">Nitrogen regulation protein</fullName>
        <ecNumber evidence="13">2.7.13.3</ecNumber>
    </recommendedName>
</protein>
<evidence type="ECO:0000256" key="13">
    <source>
        <dbReference type="PIRNR" id="PIRNR037532"/>
    </source>
</evidence>
<dbReference type="InterPro" id="IPR036097">
    <property type="entry name" value="HisK_dim/P_sf"/>
</dbReference>
<evidence type="ECO:0000256" key="10">
    <source>
        <dbReference type="ARBA" id="ARBA00022989"/>
    </source>
</evidence>
<dbReference type="Pfam" id="PF02518">
    <property type="entry name" value="HATPase_c"/>
    <property type="match status" value="1"/>
</dbReference>
<feature type="transmembrane region" description="Helical" evidence="14">
    <location>
        <begin position="28"/>
        <end position="51"/>
    </location>
</feature>
<evidence type="ECO:0000256" key="7">
    <source>
        <dbReference type="ARBA" id="ARBA00022741"/>
    </source>
</evidence>
<dbReference type="Gene3D" id="3.30.450.20">
    <property type="entry name" value="PAS domain"/>
    <property type="match status" value="1"/>
</dbReference>
<keyword evidence="5 13" id="KW-0808">Transferase</keyword>
<dbReference type="PIRSF" id="PIRSF037532">
    <property type="entry name" value="STHK_NtrY"/>
    <property type="match status" value="1"/>
</dbReference>
<dbReference type="Gene3D" id="6.10.340.10">
    <property type="match status" value="1"/>
</dbReference>
<keyword evidence="6 13" id="KW-0812">Transmembrane</keyword>
<dbReference type="CDD" id="cd00082">
    <property type="entry name" value="HisKA"/>
    <property type="match status" value="1"/>
</dbReference>
<comment type="subcellular location">
    <subcellularLocation>
        <location evidence="2 13">Cell membrane</location>
        <topology evidence="2 13">Multi-pass membrane protein</topology>
    </subcellularLocation>
</comment>
<evidence type="ECO:0000256" key="3">
    <source>
        <dbReference type="ARBA" id="ARBA00022475"/>
    </source>
</evidence>
<keyword evidence="9 13" id="KW-0067">ATP-binding</keyword>
<dbReference type="Gene3D" id="3.30.565.10">
    <property type="entry name" value="Histidine kinase-like ATPase, C-terminal domain"/>
    <property type="match status" value="1"/>
</dbReference>
<reference evidence="19" key="1">
    <citation type="journal article" date="2019" name="Int. J. Syst. Evol. Microbiol.">
        <title>The Global Catalogue of Microorganisms (GCM) 10K type strain sequencing project: providing services to taxonomists for standard genome sequencing and annotation.</title>
        <authorList>
            <consortium name="The Broad Institute Genomics Platform"/>
            <consortium name="The Broad Institute Genome Sequencing Center for Infectious Disease"/>
            <person name="Wu L."/>
            <person name="Ma J."/>
        </authorList>
    </citation>
    <scope>NUCLEOTIDE SEQUENCE [LARGE SCALE GENOMIC DNA]</scope>
    <source>
        <strain evidence="19">KCTC 42964</strain>
    </source>
</reference>
<dbReference type="InterPro" id="IPR013767">
    <property type="entry name" value="PAS_fold"/>
</dbReference>
<dbReference type="InterPro" id="IPR003660">
    <property type="entry name" value="HAMP_dom"/>
</dbReference>
<evidence type="ECO:0000256" key="4">
    <source>
        <dbReference type="ARBA" id="ARBA00022553"/>
    </source>
</evidence>
<gene>
    <name evidence="18" type="ORF">ACFOGJ_01690</name>
</gene>
<keyword evidence="3 13" id="KW-1003">Cell membrane</keyword>
<evidence type="ECO:0000313" key="18">
    <source>
        <dbReference type="EMBL" id="MFC3225924.1"/>
    </source>
</evidence>
<accession>A0ABV7KUG9</accession>
<dbReference type="PRINTS" id="PR00344">
    <property type="entry name" value="BCTRLSENSOR"/>
</dbReference>
<evidence type="ECO:0000313" key="19">
    <source>
        <dbReference type="Proteomes" id="UP001595528"/>
    </source>
</evidence>
<dbReference type="SUPFAM" id="SSF55874">
    <property type="entry name" value="ATPase domain of HSP90 chaperone/DNA topoisomerase II/histidine kinase"/>
    <property type="match status" value="1"/>
</dbReference>
<evidence type="ECO:0000256" key="8">
    <source>
        <dbReference type="ARBA" id="ARBA00022777"/>
    </source>
</evidence>
<dbReference type="InterPro" id="IPR017232">
    <property type="entry name" value="NtrY"/>
</dbReference>
<dbReference type="SMART" id="SM00388">
    <property type="entry name" value="HisKA"/>
    <property type="match status" value="1"/>
</dbReference>
<feature type="transmembrane region" description="Helical" evidence="14">
    <location>
        <begin position="63"/>
        <end position="92"/>
    </location>
</feature>
<feature type="transmembrane region" description="Helical" evidence="14">
    <location>
        <begin position="104"/>
        <end position="129"/>
    </location>
</feature>
<feature type="domain" description="Histidine kinase" evidence="15">
    <location>
        <begin position="518"/>
        <end position="742"/>
    </location>
</feature>
<dbReference type="Pfam" id="PF19312">
    <property type="entry name" value="NtrY_N"/>
    <property type="match status" value="1"/>
</dbReference>
<dbReference type="SMART" id="SM00091">
    <property type="entry name" value="PAS"/>
    <property type="match status" value="1"/>
</dbReference>
<evidence type="ECO:0000256" key="6">
    <source>
        <dbReference type="ARBA" id="ARBA00022692"/>
    </source>
</evidence>
<dbReference type="GO" id="GO:0005524">
    <property type="term" value="F:ATP binding"/>
    <property type="evidence" value="ECO:0007669"/>
    <property type="project" value="UniProtKB-KW"/>
</dbReference>
<dbReference type="RefSeq" id="WP_379897665.1">
    <property type="nucleotide sequence ID" value="NZ_JBHRTR010000005.1"/>
</dbReference>
<dbReference type="SMART" id="SM00304">
    <property type="entry name" value="HAMP"/>
    <property type="match status" value="1"/>
</dbReference>
<keyword evidence="12 13" id="KW-0472">Membrane</keyword>
<evidence type="ECO:0000256" key="2">
    <source>
        <dbReference type="ARBA" id="ARBA00004651"/>
    </source>
</evidence>
<dbReference type="InterPro" id="IPR045671">
    <property type="entry name" value="NtrY-like_N"/>
</dbReference>
<keyword evidence="8 13" id="KW-0418">Kinase</keyword>
<dbReference type="InterPro" id="IPR005467">
    <property type="entry name" value="His_kinase_dom"/>
</dbReference>
<keyword evidence="4" id="KW-0597">Phosphoprotein</keyword>
<keyword evidence="19" id="KW-1185">Reference proteome</keyword>
<feature type="domain" description="PAS" evidence="16">
    <location>
        <begin position="393"/>
        <end position="470"/>
    </location>
</feature>
<organism evidence="18 19">
    <name type="scientific">Marinibaculum pumilum</name>
    <dbReference type="NCBI Taxonomy" id="1766165"/>
    <lineage>
        <taxon>Bacteria</taxon>
        <taxon>Pseudomonadati</taxon>
        <taxon>Pseudomonadota</taxon>
        <taxon>Alphaproteobacteria</taxon>
        <taxon>Rhodospirillales</taxon>
        <taxon>Rhodospirillaceae</taxon>
        <taxon>Marinibaculum</taxon>
    </lineage>
</organism>
<dbReference type="PANTHER" id="PTHR43065:SF10">
    <property type="entry name" value="PEROXIDE STRESS-ACTIVATED HISTIDINE KINASE MAK3"/>
    <property type="match status" value="1"/>
</dbReference>
<evidence type="ECO:0000256" key="9">
    <source>
        <dbReference type="ARBA" id="ARBA00022840"/>
    </source>
</evidence>
<keyword evidence="11 13" id="KW-0902">Two-component regulatory system</keyword>
<dbReference type="PROSITE" id="PS50885">
    <property type="entry name" value="HAMP"/>
    <property type="match status" value="1"/>
</dbReference>
<dbReference type="SMART" id="SM00387">
    <property type="entry name" value="HATPase_c"/>
    <property type="match status" value="1"/>
</dbReference>
<evidence type="ECO:0000259" key="17">
    <source>
        <dbReference type="PROSITE" id="PS50885"/>
    </source>
</evidence>
<name>A0ABV7KUG9_9PROT</name>
<evidence type="ECO:0000256" key="1">
    <source>
        <dbReference type="ARBA" id="ARBA00000085"/>
    </source>
</evidence>
<feature type="domain" description="HAMP" evidence="17">
    <location>
        <begin position="328"/>
        <end position="381"/>
    </location>
</feature>
<dbReference type="NCBIfam" id="TIGR00229">
    <property type="entry name" value="sensory_box"/>
    <property type="match status" value="1"/>
</dbReference>
<dbReference type="PROSITE" id="PS50112">
    <property type="entry name" value="PAS"/>
    <property type="match status" value="1"/>
</dbReference>
<keyword evidence="10 14" id="KW-1133">Transmembrane helix</keyword>
<comment type="caution">
    <text evidence="18">The sequence shown here is derived from an EMBL/GenBank/DDBJ whole genome shotgun (WGS) entry which is preliminary data.</text>
</comment>
<dbReference type="InterPro" id="IPR004358">
    <property type="entry name" value="Sig_transdc_His_kin-like_C"/>
</dbReference>
<keyword evidence="7 13" id="KW-0547">Nucleotide-binding</keyword>
<dbReference type="SUPFAM" id="SSF55785">
    <property type="entry name" value="PYP-like sensor domain (PAS domain)"/>
    <property type="match status" value="1"/>
</dbReference>
<dbReference type="Pfam" id="PF00989">
    <property type="entry name" value="PAS"/>
    <property type="match status" value="1"/>
</dbReference>
<dbReference type="InterPro" id="IPR035965">
    <property type="entry name" value="PAS-like_dom_sf"/>
</dbReference>
<dbReference type="PROSITE" id="PS50109">
    <property type="entry name" value="HIS_KIN"/>
    <property type="match status" value="1"/>
</dbReference>
<evidence type="ECO:0000256" key="14">
    <source>
        <dbReference type="SAM" id="Phobius"/>
    </source>
</evidence>